<dbReference type="WBParaSite" id="HCON_00148990-00001">
    <property type="protein sequence ID" value="HCON_00148990-00001"/>
    <property type="gene ID" value="HCON_00148990"/>
</dbReference>
<dbReference type="Proteomes" id="UP000025227">
    <property type="component" value="Unplaced"/>
</dbReference>
<evidence type="ECO:0000256" key="1">
    <source>
        <dbReference type="SAM" id="MobiDB-lite"/>
    </source>
</evidence>
<reference evidence="3" key="1">
    <citation type="submission" date="2020-12" db="UniProtKB">
        <authorList>
            <consortium name="WormBaseParasite"/>
        </authorList>
    </citation>
    <scope>IDENTIFICATION</scope>
    <source>
        <strain evidence="3">MHco3</strain>
    </source>
</reference>
<feature type="region of interest" description="Disordered" evidence="1">
    <location>
        <begin position="154"/>
        <end position="199"/>
    </location>
</feature>
<sequence length="199" mass="22156">AYPEPPMYPEAPSYAPRSTRPTAPISIPSPNSNLGTVPQFPNTTSRNSCNTHFKFHYLLLLRRLVAGRSSSSFSSASDRNCNGNPIIAYIIFQPSIVQQPVISPRLSDGICSWISNEHACFKHLRLRAVLEQTLMLLFQTSRTGYQQLTSEHRFPTGAQGPFPGHRNGIANDQRSRLGMPTHGDRKLPQEHQPPRGILA</sequence>
<protein>
    <submittedName>
        <fullName evidence="3">Ovule protein</fullName>
    </submittedName>
</protein>
<dbReference type="AlphaFoldDB" id="A0A7I4YXY2"/>
<organism evidence="2 3">
    <name type="scientific">Haemonchus contortus</name>
    <name type="common">Barber pole worm</name>
    <dbReference type="NCBI Taxonomy" id="6289"/>
    <lineage>
        <taxon>Eukaryota</taxon>
        <taxon>Metazoa</taxon>
        <taxon>Ecdysozoa</taxon>
        <taxon>Nematoda</taxon>
        <taxon>Chromadorea</taxon>
        <taxon>Rhabditida</taxon>
        <taxon>Rhabditina</taxon>
        <taxon>Rhabditomorpha</taxon>
        <taxon>Strongyloidea</taxon>
        <taxon>Trichostrongylidae</taxon>
        <taxon>Haemonchus</taxon>
    </lineage>
</organism>
<keyword evidence="2" id="KW-1185">Reference proteome</keyword>
<evidence type="ECO:0000313" key="3">
    <source>
        <dbReference type="WBParaSite" id="HCON_00148990-00001"/>
    </source>
</evidence>
<evidence type="ECO:0000313" key="2">
    <source>
        <dbReference type="Proteomes" id="UP000025227"/>
    </source>
</evidence>
<feature type="compositionally biased region" description="Basic and acidic residues" evidence="1">
    <location>
        <begin position="182"/>
        <end position="193"/>
    </location>
</feature>
<accession>A0A7I4YXY2</accession>
<feature type="region of interest" description="Disordered" evidence="1">
    <location>
        <begin position="1"/>
        <end position="34"/>
    </location>
</feature>
<proteinExistence type="predicted"/>
<name>A0A7I4YXY2_HAECO</name>